<keyword evidence="1" id="KW-1133">Transmembrane helix</keyword>
<feature type="signal peptide" evidence="2">
    <location>
        <begin position="1"/>
        <end position="29"/>
    </location>
</feature>
<dbReference type="OrthoDB" id="10603790at2759"/>
<keyword evidence="1" id="KW-0812">Transmembrane</keyword>
<feature type="chain" id="PRO_5040379956" description="Transmembrane protein" evidence="2">
    <location>
        <begin position="30"/>
        <end position="159"/>
    </location>
</feature>
<evidence type="ECO:0000313" key="4">
    <source>
        <dbReference type="Proteomes" id="UP001153069"/>
    </source>
</evidence>
<name>A0A9N8D4V8_9STRA</name>
<dbReference type="Proteomes" id="UP001153069">
    <property type="component" value="Unassembled WGS sequence"/>
</dbReference>
<evidence type="ECO:0008006" key="5">
    <source>
        <dbReference type="Google" id="ProtNLM"/>
    </source>
</evidence>
<dbReference type="AlphaFoldDB" id="A0A9N8D4V8"/>
<organism evidence="3 4">
    <name type="scientific">Seminavis robusta</name>
    <dbReference type="NCBI Taxonomy" id="568900"/>
    <lineage>
        <taxon>Eukaryota</taxon>
        <taxon>Sar</taxon>
        <taxon>Stramenopiles</taxon>
        <taxon>Ochrophyta</taxon>
        <taxon>Bacillariophyta</taxon>
        <taxon>Bacillariophyceae</taxon>
        <taxon>Bacillariophycidae</taxon>
        <taxon>Naviculales</taxon>
        <taxon>Naviculaceae</taxon>
        <taxon>Seminavis</taxon>
    </lineage>
</organism>
<comment type="caution">
    <text evidence="3">The sequence shown here is derived from an EMBL/GenBank/DDBJ whole genome shotgun (WGS) entry which is preliminary data.</text>
</comment>
<reference evidence="3" key="1">
    <citation type="submission" date="2020-06" db="EMBL/GenBank/DDBJ databases">
        <authorList>
            <consortium name="Plant Systems Biology data submission"/>
        </authorList>
    </citation>
    <scope>NUCLEOTIDE SEQUENCE</scope>
    <source>
        <strain evidence="3">D6</strain>
    </source>
</reference>
<evidence type="ECO:0000313" key="3">
    <source>
        <dbReference type="EMBL" id="CAB9496502.1"/>
    </source>
</evidence>
<feature type="transmembrane region" description="Helical" evidence="1">
    <location>
        <begin position="127"/>
        <end position="145"/>
    </location>
</feature>
<accession>A0A9N8D4V8</accession>
<sequence length="159" mass="17022">MDMKVSTTALLSWLCLLLCFFLIVDGSEAFSANLLPYSLGSTKRSLTSTTSHHGPTPSHLFFRRHSLQTVPKIQAAPNRKDSNEGTPSFTTIEDGSPLGVAIVAIGSLLLLGNNGVDASTSAGDSPWAGVIFVTASVAAGISRMVRYNIRKQKEINKEE</sequence>
<evidence type="ECO:0000256" key="1">
    <source>
        <dbReference type="SAM" id="Phobius"/>
    </source>
</evidence>
<keyword evidence="1" id="KW-0472">Membrane</keyword>
<evidence type="ECO:0000256" key="2">
    <source>
        <dbReference type="SAM" id="SignalP"/>
    </source>
</evidence>
<gene>
    <name evidence="3" type="ORF">SEMRO_5_G004751.1</name>
</gene>
<keyword evidence="4" id="KW-1185">Reference proteome</keyword>
<protein>
    <recommendedName>
        <fullName evidence="5">Transmembrane protein</fullName>
    </recommendedName>
</protein>
<proteinExistence type="predicted"/>
<keyword evidence="2" id="KW-0732">Signal</keyword>
<dbReference type="EMBL" id="CAICTM010000005">
    <property type="protein sequence ID" value="CAB9496502.1"/>
    <property type="molecule type" value="Genomic_DNA"/>
</dbReference>